<dbReference type="AlphaFoldDB" id="A0A512M4P2"/>
<comment type="caution">
    <text evidence="1">The sequence shown here is derived from an EMBL/GenBank/DDBJ whole genome shotgun (WGS) entry which is preliminary data.</text>
</comment>
<dbReference type="EMBL" id="BKAG01000002">
    <property type="protein sequence ID" value="GEP41301.1"/>
    <property type="molecule type" value="Genomic_DNA"/>
</dbReference>
<reference evidence="1 2" key="1">
    <citation type="submission" date="2019-07" db="EMBL/GenBank/DDBJ databases">
        <title>Whole genome shotgun sequence of Brevifollis gellanilyticus NBRC 108608.</title>
        <authorList>
            <person name="Hosoyama A."/>
            <person name="Uohara A."/>
            <person name="Ohji S."/>
            <person name="Ichikawa N."/>
        </authorList>
    </citation>
    <scope>NUCLEOTIDE SEQUENCE [LARGE SCALE GENOMIC DNA]</scope>
    <source>
        <strain evidence="1 2">NBRC 108608</strain>
    </source>
</reference>
<protein>
    <submittedName>
        <fullName evidence="1">Uncharacterized protein</fullName>
    </submittedName>
</protein>
<evidence type="ECO:0000313" key="1">
    <source>
        <dbReference type="EMBL" id="GEP41301.1"/>
    </source>
</evidence>
<proteinExistence type="predicted"/>
<sequence length="40" mass="4550">MPLIGRPVCMRLVAAACHLAIETDITVLREGYRQLLSPWR</sequence>
<accession>A0A512M4P2</accession>
<name>A0A512M4P2_9BACT</name>
<evidence type="ECO:0000313" key="2">
    <source>
        <dbReference type="Proteomes" id="UP000321577"/>
    </source>
</evidence>
<gene>
    <name evidence="1" type="ORF">BGE01nite_05920</name>
</gene>
<organism evidence="1 2">
    <name type="scientific">Brevifollis gellanilyticus</name>
    <dbReference type="NCBI Taxonomy" id="748831"/>
    <lineage>
        <taxon>Bacteria</taxon>
        <taxon>Pseudomonadati</taxon>
        <taxon>Verrucomicrobiota</taxon>
        <taxon>Verrucomicrobiia</taxon>
        <taxon>Verrucomicrobiales</taxon>
        <taxon>Verrucomicrobiaceae</taxon>
    </lineage>
</organism>
<keyword evidence="2" id="KW-1185">Reference proteome</keyword>
<dbReference type="Proteomes" id="UP000321577">
    <property type="component" value="Unassembled WGS sequence"/>
</dbReference>